<dbReference type="Gene3D" id="1.10.10.10">
    <property type="entry name" value="Winged helix-like DNA-binding domain superfamily/Winged helix DNA-binding domain"/>
    <property type="match status" value="1"/>
</dbReference>
<dbReference type="GO" id="GO:0006355">
    <property type="term" value="P:regulation of DNA-templated transcription"/>
    <property type="evidence" value="ECO:0007669"/>
    <property type="project" value="InterPro"/>
</dbReference>
<reference evidence="2 3" key="1">
    <citation type="submission" date="2018-05" db="EMBL/GenBank/DDBJ databases">
        <title>The draft genome of strain NS-104.</title>
        <authorList>
            <person name="Hang P."/>
            <person name="Jiang J."/>
        </authorList>
    </citation>
    <scope>NUCLEOTIDE SEQUENCE [LARGE SCALE GENOMIC DNA]</scope>
    <source>
        <strain evidence="2 3">NS-104</strain>
    </source>
</reference>
<dbReference type="InterPro" id="IPR016032">
    <property type="entry name" value="Sig_transdc_resp-reg_C-effctor"/>
</dbReference>
<evidence type="ECO:0000259" key="1">
    <source>
        <dbReference type="PROSITE" id="PS50043"/>
    </source>
</evidence>
<organism evidence="2 3">
    <name type="scientific">Metarhizobium album</name>
    <dbReference type="NCBI Taxonomy" id="2182425"/>
    <lineage>
        <taxon>Bacteria</taxon>
        <taxon>Pseudomonadati</taxon>
        <taxon>Pseudomonadota</taxon>
        <taxon>Alphaproteobacteria</taxon>
        <taxon>Hyphomicrobiales</taxon>
        <taxon>Rhizobiaceae</taxon>
        <taxon>Metarhizobium</taxon>
    </lineage>
</organism>
<dbReference type="InterPro" id="IPR000792">
    <property type="entry name" value="Tscrpt_reg_LuxR_C"/>
</dbReference>
<dbReference type="OrthoDB" id="8403966at2"/>
<keyword evidence="3" id="KW-1185">Reference proteome</keyword>
<gene>
    <name evidence="2" type="ORF">DEM27_10495</name>
</gene>
<dbReference type="SMART" id="SM00421">
    <property type="entry name" value="HTH_LUXR"/>
    <property type="match status" value="1"/>
</dbReference>
<dbReference type="PROSITE" id="PS50043">
    <property type="entry name" value="HTH_LUXR_2"/>
    <property type="match status" value="1"/>
</dbReference>
<comment type="caution">
    <text evidence="2">The sequence shown here is derived from an EMBL/GenBank/DDBJ whole genome shotgun (WGS) entry which is preliminary data.</text>
</comment>
<dbReference type="EMBL" id="QFBC01000003">
    <property type="protein sequence ID" value="PWE56783.1"/>
    <property type="molecule type" value="Genomic_DNA"/>
</dbReference>
<dbReference type="InterPro" id="IPR036388">
    <property type="entry name" value="WH-like_DNA-bd_sf"/>
</dbReference>
<name>A0A2U2DTZ8_9HYPH</name>
<sequence>MLDVSKSPCPLTPREIEAVQWLSAGKTDVESAEIMGITKHGVRRLLQNARLRSNTVNAPSLVAKAIRSGWIA</sequence>
<dbReference type="RefSeq" id="WP_109458158.1">
    <property type="nucleotide sequence ID" value="NZ_QFBC01000003.1"/>
</dbReference>
<dbReference type="GO" id="GO:0003677">
    <property type="term" value="F:DNA binding"/>
    <property type="evidence" value="ECO:0007669"/>
    <property type="project" value="InterPro"/>
</dbReference>
<protein>
    <recommendedName>
        <fullName evidence="1">HTH luxR-type domain-containing protein</fullName>
    </recommendedName>
</protein>
<accession>A0A2U2DTZ8</accession>
<evidence type="ECO:0000313" key="2">
    <source>
        <dbReference type="EMBL" id="PWE56783.1"/>
    </source>
</evidence>
<evidence type="ECO:0000313" key="3">
    <source>
        <dbReference type="Proteomes" id="UP000245252"/>
    </source>
</evidence>
<feature type="domain" description="HTH luxR-type" evidence="1">
    <location>
        <begin position="4"/>
        <end position="69"/>
    </location>
</feature>
<dbReference type="SUPFAM" id="SSF46894">
    <property type="entry name" value="C-terminal effector domain of the bipartite response regulators"/>
    <property type="match status" value="1"/>
</dbReference>
<dbReference type="AlphaFoldDB" id="A0A2U2DTZ8"/>
<proteinExistence type="predicted"/>
<dbReference type="Proteomes" id="UP000245252">
    <property type="component" value="Unassembled WGS sequence"/>
</dbReference>